<reference evidence="1 2" key="1">
    <citation type="submission" date="2018-11" db="EMBL/GenBank/DDBJ databases">
        <authorList>
            <consortium name="Pathogen Informatics"/>
        </authorList>
    </citation>
    <scope>NUCLEOTIDE SEQUENCE [LARGE SCALE GENOMIC DNA]</scope>
</reference>
<dbReference type="AlphaFoldDB" id="A0A3P7PJE3"/>
<proteinExistence type="predicted"/>
<dbReference type="GO" id="GO:0006914">
    <property type="term" value="P:autophagy"/>
    <property type="evidence" value="ECO:0007669"/>
    <property type="project" value="TreeGrafter"/>
</dbReference>
<dbReference type="EMBL" id="UYRU01070680">
    <property type="protein sequence ID" value="VDN20092.1"/>
    <property type="molecule type" value="Genomic_DNA"/>
</dbReference>
<dbReference type="OrthoDB" id="6264067at2759"/>
<dbReference type="GO" id="GO:0016020">
    <property type="term" value="C:membrane"/>
    <property type="evidence" value="ECO:0007669"/>
    <property type="project" value="TreeGrafter"/>
</dbReference>
<evidence type="ECO:0000313" key="1">
    <source>
        <dbReference type="EMBL" id="VDN20092.1"/>
    </source>
</evidence>
<dbReference type="PANTHER" id="PTHR12894">
    <property type="entry name" value="CNH DOMAIN CONTAINING"/>
    <property type="match status" value="1"/>
</dbReference>
<gene>
    <name evidence="1" type="ORF">DILT_LOCUS13555</name>
</gene>
<dbReference type="GO" id="GO:0005737">
    <property type="term" value="C:cytoplasm"/>
    <property type="evidence" value="ECO:0007669"/>
    <property type="project" value="TreeGrafter"/>
</dbReference>
<organism evidence="1 2">
    <name type="scientific">Dibothriocephalus latus</name>
    <name type="common">Fish tapeworm</name>
    <name type="synonym">Diphyllobothrium latum</name>
    <dbReference type="NCBI Taxonomy" id="60516"/>
    <lineage>
        <taxon>Eukaryota</taxon>
        <taxon>Metazoa</taxon>
        <taxon>Spiralia</taxon>
        <taxon>Lophotrochozoa</taxon>
        <taxon>Platyhelminthes</taxon>
        <taxon>Cestoda</taxon>
        <taxon>Eucestoda</taxon>
        <taxon>Diphyllobothriidea</taxon>
        <taxon>Diphyllobothriidae</taxon>
        <taxon>Dibothriocephalus</taxon>
    </lineage>
</organism>
<dbReference type="PANTHER" id="PTHR12894:SF27">
    <property type="entry name" value="TRANSFORMING GROWTH FACTOR-BETA RECEPTOR-ASSOCIATED PROTEIN 1"/>
    <property type="match status" value="1"/>
</dbReference>
<evidence type="ECO:0000313" key="2">
    <source>
        <dbReference type="Proteomes" id="UP000281553"/>
    </source>
</evidence>
<dbReference type="GO" id="GO:0034058">
    <property type="term" value="P:endosomal vesicle fusion"/>
    <property type="evidence" value="ECO:0007669"/>
    <property type="project" value="TreeGrafter"/>
</dbReference>
<sequence>MYPKGLTDKPKPLQPYPAAAQDVRTFDAYLVLWVALFYNIFDSLFLDRTRFRENLLSPNELPLDRLLEKVMTSQRQQLLLEEQIILLCRLERHEDALRILVHERHDVEAALRYCNWCVLMQLRLRAAREADMWSESSPSQHPSDVKVIGSSTGPAEPNIYGTLFSLLLDDAKKPGSRKRLLRLLNSEMPMSDSVEVQENDRNCSCKNHWSVVPITVVPSVENQIKAWFHERRPDDGSFLEFLDSKLYVFIHPSGMPA</sequence>
<dbReference type="Proteomes" id="UP000281553">
    <property type="component" value="Unassembled WGS sequence"/>
</dbReference>
<name>A0A3P7PJE3_DIBLA</name>
<accession>A0A3P7PJE3</accession>
<dbReference type="InterPro" id="IPR032914">
    <property type="entry name" value="Vam6/VPS39/TRAP1"/>
</dbReference>
<protein>
    <submittedName>
        <fullName evidence="1">Uncharacterized protein</fullName>
    </submittedName>
</protein>
<keyword evidence="2" id="KW-1185">Reference proteome</keyword>